<gene>
    <name evidence="8" type="ORF">PACTADRAFT_2247</name>
</gene>
<dbReference type="GO" id="GO:0005774">
    <property type="term" value="C:vacuolar membrane"/>
    <property type="evidence" value="ECO:0007669"/>
    <property type="project" value="TreeGrafter"/>
</dbReference>
<evidence type="ECO:0000256" key="3">
    <source>
        <dbReference type="ARBA" id="ARBA00022692"/>
    </source>
</evidence>
<evidence type="ECO:0000256" key="2">
    <source>
        <dbReference type="ARBA" id="ARBA00022448"/>
    </source>
</evidence>
<dbReference type="STRING" id="669874.A0A1E4TVY2"/>
<dbReference type="PANTHER" id="PTHR13131:SF5">
    <property type="entry name" value="CYSTINOSIN"/>
    <property type="match status" value="1"/>
</dbReference>
<keyword evidence="9" id="KW-1185">Reference proteome</keyword>
<evidence type="ECO:0000256" key="4">
    <source>
        <dbReference type="ARBA" id="ARBA00022737"/>
    </source>
</evidence>
<feature type="transmembrane region" description="Helical" evidence="7">
    <location>
        <begin position="100"/>
        <end position="121"/>
    </location>
</feature>
<dbReference type="Gene3D" id="1.20.1280.290">
    <property type="match status" value="1"/>
</dbReference>
<dbReference type="SMART" id="SM00679">
    <property type="entry name" value="CTNS"/>
    <property type="match status" value="1"/>
</dbReference>
<dbReference type="PANTHER" id="PTHR13131">
    <property type="entry name" value="CYSTINOSIN"/>
    <property type="match status" value="1"/>
</dbReference>
<dbReference type="EMBL" id="KV454013">
    <property type="protein sequence ID" value="ODV95943.1"/>
    <property type="molecule type" value="Genomic_DNA"/>
</dbReference>
<accession>A0A1E4TVY2</accession>
<evidence type="ECO:0000313" key="9">
    <source>
        <dbReference type="Proteomes" id="UP000094236"/>
    </source>
</evidence>
<feature type="transmembrane region" description="Helical" evidence="7">
    <location>
        <begin position="127"/>
        <end position="149"/>
    </location>
</feature>
<evidence type="ECO:0000313" key="8">
    <source>
        <dbReference type="EMBL" id="ODV95943.1"/>
    </source>
</evidence>
<keyword evidence="4" id="KW-0677">Repeat</keyword>
<feature type="transmembrane region" description="Helical" evidence="7">
    <location>
        <begin position="169"/>
        <end position="189"/>
    </location>
</feature>
<protein>
    <recommendedName>
        <fullName evidence="10">Cystinosin</fullName>
    </recommendedName>
</protein>
<keyword evidence="2" id="KW-0813">Transport</keyword>
<dbReference type="OrthoDB" id="75720at2759"/>
<feature type="transmembrane region" description="Helical" evidence="7">
    <location>
        <begin position="64"/>
        <end position="88"/>
    </location>
</feature>
<keyword evidence="6 7" id="KW-0472">Membrane</keyword>
<evidence type="ECO:0000256" key="6">
    <source>
        <dbReference type="ARBA" id="ARBA00023136"/>
    </source>
</evidence>
<keyword evidence="5 7" id="KW-1133">Transmembrane helix</keyword>
<keyword evidence="3 7" id="KW-0812">Transmembrane</keyword>
<name>A0A1E4TVY2_PACTA</name>
<comment type="subcellular location">
    <subcellularLocation>
        <location evidence="1">Endomembrane system</location>
        <topology evidence="1">Multi-pass membrane protein</topology>
    </subcellularLocation>
</comment>
<feature type="transmembrane region" description="Helical" evidence="7">
    <location>
        <begin position="209"/>
        <end position="228"/>
    </location>
</feature>
<dbReference type="Proteomes" id="UP000094236">
    <property type="component" value="Unassembled WGS sequence"/>
</dbReference>
<feature type="transmembrane region" description="Helical" evidence="7">
    <location>
        <begin position="20"/>
        <end position="44"/>
    </location>
</feature>
<dbReference type="InterPro" id="IPR006603">
    <property type="entry name" value="PQ-loop_rpt"/>
</dbReference>
<evidence type="ECO:0000256" key="7">
    <source>
        <dbReference type="SAM" id="Phobius"/>
    </source>
</evidence>
<sequence>MEDKMNNSENHQVSKLSSKINGISVDFLFLNTLGYCAYLTSLSLQVYNNNVRDEFHQKYDHYPLLSYIDVIYAAHGLILNLVTISQIFCSGYKRTVSKRVSFFTKCFYCFFLVIVGFQLLLIRSRKLLLLELVINLSYIKVLISFLKYLPQLMHNYKRKSCSGFSITQIWLDLCGGTFALAQLFLDNIVENDSKLNLEELLNNKGKLGLSLVTFFFDSAFLIQYYIIYKNSAPFVQDFKTSFPQPQISQSLDSQSQIPLQPLSSPLLPLSSSSVSSSLSHSKQHQLV</sequence>
<reference evidence="9" key="1">
    <citation type="submission" date="2016-05" db="EMBL/GenBank/DDBJ databases">
        <title>Comparative genomics of biotechnologically important yeasts.</title>
        <authorList>
            <consortium name="DOE Joint Genome Institute"/>
            <person name="Riley R."/>
            <person name="Haridas S."/>
            <person name="Wolfe K.H."/>
            <person name="Lopes M.R."/>
            <person name="Hittinger C.T."/>
            <person name="Goker M."/>
            <person name="Salamov A."/>
            <person name="Wisecaver J."/>
            <person name="Long T.M."/>
            <person name="Aerts A.L."/>
            <person name="Barry K."/>
            <person name="Choi C."/>
            <person name="Clum A."/>
            <person name="Coughlan A.Y."/>
            <person name="Deshpande S."/>
            <person name="Douglass A.P."/>
            <person name="Hanson S.J."/>
            <person name="Klenk H.-P."/>
            <person name="Labutti K."/>
            <person name="Lapidus A."/>
            <person name="Lindquist E."/>
            <person name="Lipzen A."/>
            <person name="Meier-Kolthoff J.P."/>
            <person name="Ohm R.A."/>
            <person name="Otillar R.P."/>
            <person name="Pangilinan J."/>
            <person name="Peng Y."/>
            <person name="Rokas A."/>
            <person name="Rosa C.A."/>
            <person name="Scheuner C."/>
            <person name="Sibirny A.A."/>
            <person name="Slot J.C."/>
            <person name="Stielow J.B."/>
            <person name="Sun H."/>
            <person name="Kurtzman C.P."/>
            <person name="Blackwell M."/>
            <person name="Grigoriev I.V."/>
            <person name="Jeffries T.W."/>
        </authorList>
    </citation>
    <scope>NUCLEOTIDE SEQUENCE [LARGE SCALE GENOMIC DNA]</scope>
    <source>
        <strain evidence="9">NRRL Y-2460</strain>
    </source>
</reference>
<proteinExistence type="predicted"/>
<evidence type="ECO:0008006" key="10">
    <source>
        <dbReference type="Google" id="ProtNLM"/>
    </source>
</evidence>
<dbReference type="Pfam" id="PF04193">
    <property type="entry name" value="PQ-loop"/>
    <property type="match status" value="1"/>
</dbReference>
<dbReference type="GO" id="GO:0012505">
    <property type="term" value="C:endomembrane system"/>
    <property type="evidence" value="ECO:0007669"/>
    <property type="project" value="UniProtKB-SubCell"/>
</dbReference>
<dbReference type="GO" id="GO:0000324">
    <property type="term" value="C:fungal-type vacuole"/>
    <property type="evidence" value="ECO:0007669"/>
    <property type="project" value="TreeGrafter"/>
</dbReference>
<organism evidence="8 9">
    <name type="scientific">Pachysolen tannophilus NRRL Y-2460</name>
    <dbReference type="NCBI Taxonomy" id="669874"/>
    <lineage>
        <taxon>Eukaryota</taxon>
        <taxon>Fungi</taxon>
        <taxon>Dikarya</taxon>
        <taxon>Ascomycota</taxon>
        <taxon>Saccharomycotina</taxon>
        <taxon>Pichiomycetes</taxon>
        <taxon>Pachysolenaceae</taxon>
        <taxon>Pachysolen</taxon>
    </lineage>
</organism>
<dbReference type="InterPro" id="IPR005282">
    <property type="entry name" value="LC_transporter"/>
</dbReference>
<dbReference type="AlphaFoldDB" id="A0A1E4TVY2"/>
<dbReference type="GO" id="GO:0015184">
    <property type="term" value="F:L-cystine transmembrane transporter activity"/>
    <property type="evidence" value="ECO:0007669"/>
    <property type="project" value="TreeGrafter"/>
</dbReference>
<evidence type="ECO:0000256" key="1">
    <source>
        <dbReference type="ARBA" id="ARBA00004127"/>
    </source>
</evidence>
<evidence type="ECO:0000256" key="5">
    <source>
        <dbReference type="ARBA" id="ARBA00022989"/>
    </source>
</evidence>